<evidence type="ECO:0000256" key="1">
    <source>
        <dbReference type="SAM" id="SignalP"/>
    </source>
</evidence>
<accession>A0ABS2GDF5</accession>
<feature type="chain" id="PRO_5045638556" description="Lipoprotein" evidence="1">
    <location>
        <begin position="19"/>
        <end position="167"/>
    </location>
</feature>
<organism evidence="2 3">
    <name type="scientific">Anaerotignum lactatifermentans</name>
    <dbReference type="NCBI Taxonomy" id="160404"/>
    <lineage>
        <taxon>Bacteria</taxon>
        <taxon>Bacillati</taxon>
        <taxon>Bacillota</taxon>
        <taxon>Clostridia</taxon>
        <taxon>Lachnospirales</taxon>
        <taxon>Anaerotignaceae</taxon>
        <taxon>Anaerotignum</taxon>
    </lineage>
</organism>
<dbReference type="EMBL" id="JACSNV010000015">
    <property type="protein sequence ID" value="MBM6878524.1"/>
    <property type="molecule type" value="Genomic_DNA"/>
</dbReference>
<keyword evidence="3" id="KW-1185">Reference proteome</keyword>
<reference evidence="2 3" key="1">
    <citation type="journal article" date="2021" name="Sci. Rep.">
        <title>The distribution of antibiotic resistance genes in chicken gut microbiota commensals.</title>
        <authorList>
            <person name="Juricova H."/>
            <person name="Matiasovicova J."/>
            <person name="Kubasova T."/>
            <person name="Cejkova D."/>
            <person name="Rychlik I."/>
        </authorList>
    </citation>
    <scope>NUCLEOTIDE SEQUENCE [LARGE SCALE GENOMIC DNA]</scope>
    <source>
        <strain evidence="2 3">An431b</strain>
    </source>
</reference>
<feature type="signal peptide" evidence="1">
    <location>
        <begin position="1"/>
        <end position="18"/>
    </location>
</feature>
<dbReference type="PROSITE" id="PS51257">
    <property type="entry name" value="PROKAR_LIPOPROTEIN"/>
    <property type="match status" value="1"/>
</dbReference>
<sequence length="167" mass="17794">MKQIRFSLICGVVCLALAACVHGAQEETPLPQGEPAAFETLQVAGQDVISVNFSISPSEIPSDFLYISAKRETDADITFSFTKDAGNAAIGYYTEGKTDPVEVPLDSAAVTEETQNQITVSLKKGLNIFYITGDGAACDLRCQVEPFDPDAVTYSGSTRANEANQSS</sequence>
<protein>
    <recommendedName>
        <fullName evidence="4">Lipoprotein</fullName>
    </recommendedName>
</protein>
<name>A0ABS2GDF5_9FIRM</name>
<keyword evidence="1" id="KW-0732">Signal</keyword>
<proteinExistence type="predicted"/>
<comment type="caution">
    <text evidence="2">The sequence shown here is derived from an EMBL/GenBank/DDBJ whole genome shotgun (WGS) entry which is preliminary data.</text>
</comment>
<dbReference type="RefSeq" id="WP_205132856.1">
    <property type="nucleotide sequence ID" value="NZ_JACSNT010000003.1"/>
</dbReference>
<evidence type="ECO:0000313" key="3">
    <source>
        <dbReference type="Proteomes" id="UP000729290"/>
    </source>
</evidence>
<evidence type="ECO:0008006" key="4">
    <source>
        <dbReference type="Google" id="ProtNLM"/>
    </source>
</evidence>
<evidence type="ECO:0000313" key="2">
    <source>
        <dbReference type="EMBL" id="MBM6878524.1"/>
    </source>
</evidence>
<dbReference type="Proteomes" id="UP000729290">
    <property type="component" value="Unassembled WGS sequence"/>
</dbReference>
<gene>
    <name evidence="2" type="ORF">H9X83_10215</name>
</gene>